<dbReference type="Proteomes" id="UP000193963">
    <property type="component" value="Unassembled WGS sequence"/>
</dbReference>
<accession>A0A1X6YSE5</accession>
<sequence>MTETIDFPLDPTGGAAFAAPTHVGFTLLDQIEDLPDSPGLYVLMGRDPLGSLRPLGFGHAERLNRLPLGVDFALALQDGLHCVGIAPLPAGVNGPELACTLGETMGAPINTRHAALRAIEAARLTADPAPVAAE</sequence>
<dbReference type="EMBL" id="FWFN01000002">
    <property type="protein sequence ID" value="SLN29529.1"/>
    <property type="molecule type" value="Genomic_DNA"/>
</dbReference>
<dbReference type="RefSeq" id="WP_085887091.1">
    <property type="nucleotide sequence ID" value="NZ_FWFN01000002.1"/>
</dbReference>
<proteinExistence type="predicted"/>
<dbReference type="AlphaFoldDB" id="A0A1X6YSE5"/>
<reference evidence="1 2" key="1">
    <citation type="submission" date="2017-03" db="EMBL/GenBank/DDBJ databases">
        <authorList>
            <person name="Afonso C.L."/>
            <person name="Miller P.J."/>
            <person name="Scott M.A."/>
            <person name="Spackman E."/>
            <person name="Goraichik I."/>
            <person name="Dimitrov K.M."/>
            <person name="Suarez D.L."/>
            <person name="Swayne D.E."/>
        </authorList>
    </citation>
    <scope>NUCLEOTIDE SEQUENCE [LARGE SCALE GENOMIC DNA]</scope>
    <source>
        <strain evidence="1 2">CECT 7751</strain>
    </source>
</reference>
<name>A0A1X6YSE5_9RHOB</name>
<protein>
    <submittedName>
        <fullName evidence="1">Uncharacterized protein</fullName>
    </submittedName>
</protein>
<gene>
    <name evidence="1" type="ORF">PSM7751_01208</name>
</gene>
<evidence type="ECO:0000313" key="1">
    <source>
        <dbReference type="EMBL" id="SLN29529.1"/>
    </source>
</evidence>
<organism evidence="1 2">
    <name type="scientific">Pseudooceanicola marinus</name>
    <dbReference type="NCBI Taxonomy" id="396013"/>
    <lineage>
        <taxon>Bacteria</taxon>
        <taxon>Pseudomonadati</taxon>
        <taxon>Pseudomonadota</taxon>
        <taxon>Alphaproteobacteria</taxon>
        <taxon>Rhodobacterales</taxon>
        <taxon>Paracoccaceae</taxon>
        <taxon>Pseudooceanicola</taxon>
    </lineage>
</organism>
<keyword evidence="2" id="KW-1185">Reference proteome</keyword>
<evidence type="ECO:0000313" key="2">
    <source>
        <dbReference type="Proteomes" id="UP000193963"/>
    </source>
</evidence>
<dbReference type="OrthoDB" id="7874663at2"/>